<dbReference type="EMBL" id="CP093349">
    <property type="protein sequence ID" value="WOH07744.1"/>
    <property type="molecule type" value="Genomic_DNA"/>
</dbReference>
<dbReference type="AlphaFoldDB" id="A0AAF1B5W3"/>
<evidence type="ECO:0000256" key="4">
    <source>
        <dbReference type="ARBA" id="ARBA00023125"/>
    </source>
</evidence>
<dbReference type="PANTHER" id="PTHR31072">
    <property type="entry name" value="TRANSCRIPTION FACTOR TCP4-RELATED"/>
    <property type="match status" value="1"/>
</dbReference>
<evidence type="ECO:0000256" key="5">
    <source>
        <dbReference type="ARBA" id="ARBA00023163"/>
    </source>
</evidence>
<keyword evidence="5" id="KW-0804">Transcription</keyword>
<feature type="domain" description="TCP" evidence="8">
    <location>
        <begin position="120"/>
        <end position="178"/>
    </location>
</feature>
<evidence type="ECO:0000256" key="6">
    <source>
        <dbReference type="ARBA" id="ARBA00023242"/>
    </source>
</evidence>
<accession>A0AAF1B5W3</accession>
<keyword evidence="2" id="KW-0217">Developmental protein</keyword>
<evidence type="ECO:0000259" key="9">
    <source>
        <dbReference type="PROSITE" id="PS51370"/>
    </source>
</evidence>
<dbReference type="InterPro" id="IPR005333">
    <property type="entry name" value="Transcription_factor_TCP"/>
</dbReference>
<evidence type="ECO:0000313" key="10">
    <source>
        <dbReference type="EMBL" id="WOH07744.1"/>
    </source>
</evidence>
<dbReference type="Pfam" id="PF03634">
    <property type="entry name" value="TCP"/>
    <property type="match status" value="1"/>
</dbReference>
<evidence type="ECO:0000256" key="3">
    <source>
        <dbReference type="ARBA" id="ARBA00023015"/>
    </source>
</evidence>
<evidence type="ECO:0000313" key="11">
    <source>
        <dbReference type="Proteomes" id="UP000077755"/>
    </source>
</evidence>
<dbReference type="GO" id="GO:2000032">
    <property type="term" value="P:regulation of secondary shoot formation"/>
    <property type="evidence" value="ECO:0007669"/>
    <property type="project" value="TreeGrafter"/>
</dbReference>
<evidence type="ECO:0000256" key="2">
    <source>
        <dbReference type="ARBA" id="ARBA00022473"/>
    </source>
</evidence>
<feature type="compositionally biased region" description="Basic and acidic residues" evidence="7">
    <location>
        <begin position="231"/>
        <end position="246"/>
    </location>
</feature>
<dbReference type="GO" id="GO:0043565">
    <property type="term" value="F:sequence-specific DNA binding"/>
    <property type="evidence" value="ECO:0007669"/>
    <property type="project" value="TreeGrafter"/>
</dbReference>
<dbReference type="InterPro" id="IPR017887">
    <property type="entry name" value="TF_TCP_subgr"/>
</dbReference>
<dbReference type="KEGG" id="dcr:108194453"/>
<evidence type="ECO:0000256" key="1">
    <source>
        <dbReference type="ARBA" id="ARBA00004123"/>
    </source>
</evidence>
<keyword evidence="11" id="KW-1185">Reference proteome</keyword>
<proteinExistence type="predicted"/>
<sequence>MSGISYSHDVDLELHNQNPNSTNSQEVEELPPFPQTFPSPIFYENQLFFDTMAAEYTQRTNLEPIWNEPLPRVNMNTAHWISTNSSTGGIHLHSEPSDHSSKMKKSTTSSKGSTARKSGKKDRHSKINTAQGVRDRRMRLSLQIARQFFDLQDALGFDKASKTIDWLFSASKKAIKQLDCSSSLVSEMNNNNTYQKSEQKRKVDVATSEGEDIIGLKTAEKPVASGNTKSTAKELRNKARERARERTREKLMIRSLEKSNSNICGESYNLAQLGPAEYPNFTGQELMSNPRSQDTTWTSQSSLHSQLANMALLGATASSSGSVSSSMFNYDEKKDLFTGTGLDSISNNLCYTGNWDFSSEYLNPNSISFQENRGYHFQYYSDQNQAE</sequence>
<reference evidence="10" key="2">
    <citation type="submission" date="2022-03" db="EMBL/GenBank/DDBJ databases">
        <title>Draft title - Genomic analysis of global carrot germplasm unveils the trajectory of domestication and the origin of high carotenoid orange carrot.</title>
        <authorList>
            <person name="Iorizzo M."/>
            <person name="Ellison S."/>
            <person name="Senalik D."/>
            <person name="Macko-Podgorni A."/>
            <person name="Grzebelus D."/>
            <person name="Bostan H."/>
            <person name="Rolling W."/>
            <person name="Curaba J."/>
            <person name="Simon P."/>
        </authorList>
    </citation>
    <scope>NUCLEOTIDE SEQUENCE</scope>
    <source>
        <tissue evidence="10">Leaf</tissue>
    </source>
</reference>
<evidence type="ECO:0008006" key="12">
    <source>
        <dbReference type="Google" id="ProtNLM"/>
    </source>
</evidence>
<evidence type="ECO:0000259" key="8">
    <source>
        <dbReference type="PROSITE" id="PS51369"/>
    </source>
</evidence>
<dbReference type="PROSITE" id="PS51370">
    <property type="entry name" value="R"/>
    <property type="match status" value="1"/>
</dbReference>
<comment type="subcellular location">
    <subcellularLocation>
        <location evidence="1">Nucleus</location>
    </subcellularLocation>
</comment>
<dbReference type="PROSITE" id="PS51369">
    <property type="entry name" value="TCP"/>
    <property type="match status" value="1"/>
</dbReference>
<protein>
    <recommendedName>
        <fullName evidence="12">TCP domain-containing protein</fullName>
    </recommendedName>
</protein>
<feature type="region of interest" description="Disordered" evidence="7">
    <location>
        <begin position="84"/>
        <end position="133"/>
    </location>
</feature>
<feature type="compositionally biased region" description="Polar residues" evidence="7">
    <location>
        <begin position="15"/>
        <end position="25"/>
    </location>
</feature>
<gene>
    <name evidence="10" type="ORF">DCAR_0727177</name>
</gene>
<organism evidence="10 11">
    <name type="scientific">Daucus carota subsp. sativus</name>
    <name type="common">Carrot</name>
    <dbReference type="NCBI Taxonomy" id="79200"/>
    <lineage>
        <taxon>Eukaryota</taxon>
        <taxon>Viridiplantae</taxon>
        <taxon>Streptophyta</taxon>
        <taxon>Embryophyta</taxon>
        <taxon>Tracheophyta</taxon>
        <taxon>Spermatophyta</taxon>
        <taxon>Magnoliopsida</taxon>
        <taxon>eudicotyledons</taxon>
        <taxon>Gunneridae</taxon>
        <taxon>Pentapetalae</taxon>
        <taxon>asterids</taxon>
        <taxon>campanulids</taxon>
        <taxon>Apiales</taxon>
        <taxon>Apiaceae</taxon>
        <taxon>Apioideae</taxon>
        <taxon>Scandiceae</taxon>
        <taxon>Daucinae</taxon>
        <taxon>Daucus</taxon>
        <taxon>Daucus sect. Daucus</taxon>
    </lineage>
</organism>
<feature type="compositionally biased region" description="Basic and acidic residues" evidence="7">
    <location>
        <begin position="92"/>
        <end position="101"/>
    </location>
</feature>
<evidence type="ECO:0000256" key="7">
    <source>
        <dbReference type="SAM" id="MobiDB-lite"/>
    </source>
</evidence>
<keyword evidence="6" id="KW-0539">Nucleus</keyword>
<dbReference type="GO" id="GO:0005634">
    <property type="term" value="C:nucleus"/>
    <property type="evidence" value="ECO:0007669"/>
    <property type="project" value="UniProtKB-SubCell"/>
</dbReference>
<feature type="domain" description="R" evidence="9">
    <location>
        <begin position="233"/>
        <end position="250"/>
    </location>
</feature>
<feature type="compositionally biased region" description="Low complexity" evidence="7">
    <location>
        <begin position="106"/>
        <end position="116"/>
    </location>
</feature>
<name>A0AAF1B5W3_DAUCS</name>
<feature type="region of interest" description="Disordered" evidence="7">
    <location>
        <begin position="222"/>
        <end position="246"/>
    </location>
</feature>
<reference evidence="10" key="1">
    <citation type="journal article" date="2016" name="Nat. Genet.">
        <title>A high-quality carrot genome assembly provides new insights into carotenoid accumulation and asterid genome evolution.</title>
        <authorList>
            <person name="Iorizzo M."/>
            <person name="Ellison S."/>
            <person name="Senalik D."/>
            <person name="Zeng P."/>
            <person name="Satapoomin P."/>
            <person name="Huang J."/>
            <person name="Bowman M."/>
            <person name="Iovene M."/>
            <person name="Sanseverino W."/>
            <person name="Cavagnaro P."/>
            <person name="Yildiz M."/>
            <person name="Macko-Podgorni A."/>
            <person name="Moranska E."/>
            <person name="Grzebelus E."/>
            <person name="Grzebelus D."/>
            <person name="Ashrafi H."/>
            <person name="Zheng Z."/>
            <person name="Cheng S."/>
            <person name="Spooner D."/>
            <person name="Van Deynze A."/>
            <person name="Simon P."/>
        </authorList>
    </citation>
    <scope>NUCLEOTIDE SEQUENCE</scope>
    <source>
        <tissue evidence="10">Leaf</tissue>
    </source>
</reference>
<dbReference type="PANTHER" id="PTHR31072:SF87">
    <property type="entry name" value="TRANSCRIPTION FACTOR TCP12"/>
    <property type="match status" value="1"/>
</dbReference>
<keyword evidence="4" id="KW-0238">DNA-binding</keyword>
<feature type="compositionally biased region" description="Basic residues" evidence="7">
    <location>
        <begin position="117"/>
        <end position="126"/>
    </location>
</feature>
<dbReference type="Proteomes" id="UP000077755">
    <property type="component" value="Chromosome 7"/>
</dbReference>
<keyword evidence="3" id="KW-0805">Transcription regulation</keyword>
<dbReference type="GO" id="GO:0003700">
    <property type="term" value="F:DNA-binding transcription factor activity"/>
    <property type="evidence" value="ECO:0007669"/>
    <property type="project" value="InterPro"/>
</dbReference>
<feature type="region of interest" description="Disordered" evidence="7">
    <location>
        <begin position="1"/>
        <end position="31"/>
    </location>
</feature>
<dbReference type="InterPro" id="IPR017888">
    <property type="entry name" value="CYC/TB1_R_domain"/>
</dbReference>